<sequence>MDEYNINEWKHNGYIGKIERIFNREIYEYVTVYWSPNGIGIIVLNDITYEYEFLNCNIKKKIRKNIPFILINKIKFSLPYNIKIIEFESEEYICIVQKWLTK</sequence>
<evidence type="ECO:0000313" key="2">
    <source>
        <dbReference type="Proteomes" id="UP001516464"/>
    </source>
</evidence>
<evidence type="ECO:0000313" key="1">
    <source>
        <dbReference type="EMBL" id="KAF7682846.1"/>
    </source>
</evidence>
<keyword evidence="2" id="KW-1185">Reference proteome</keyword>
<proteinExistence type="predicted"/>
<reference evidence="1 2" key="1">
    <citation type="submission" date="2019-01" db="EMBL/GenBank/DDBJ databases">
        <title>Genomes sequencing and comparative genomics of infectious freshwater microsporidia, Cucumispora dikerogammari and Thelohania contejeani.</title>
        <authorList>
            <person name="Cormier A."/>
            <person name="Giraud I."/>
            <person name="Wattier R."/>
            <person name="Teixeira M."/>
            <person name="Grandjean F."/>
            <person name="Rigaud T."/>
            <person name="Cordaux R."/>
        </authorList>
    </citation>
    <scope>NUCLEOTIDE SEQUENCE [LARGE SCALE GENOMIC DNA]</scope>
    <source>
        <strain evidence="1">T1</strain>
        <tissue evidence="1">Spores</tissue>
    </source>
</reference>
<protein>
    <submittedName>
        <fullName evidence="1">Uncharacterized protein</fullName>
    </submittedName>
</protein>
<dbReference type="Proteomes" id="UP001516464">
    <property type="component" value="Unassembled WGS sequence"/>
</dbReference>
<name>A0ABQ7HXK6_9MICR</name>
<comment type="caution">
    <text evidence="1">The sequence shown here is derived from an EMBL/GenBank/DDBJ whole genome shotgun (WGS) entry which is preliminary data.</text>
</comment>
<dbReference type="EMBL" id="SBIQ01000170">
    <property type="protein sequence ID" value="KAF7682846.1"/>
    <property type="molecule type" value="Genomic_DNA"/>
</dbReference>
<accession>A0ABQ7HXK6</accession>
<gene>
    <name evidence="1" type="ORF">TCON_1941</name>
</gene>
<organism evidence="1 2">
    <name type="scientific">Astathelohania contejeani</name>
    <dbReference type="NCBI Taxonomy" id="164912"/>
    <lineage>
        <taxon>Eukaryota</taxon>
        <taxon>Fungi</taxon>
        <taxon>Fungi incertae sedis</taxon>
        <taxon>Microsporidia</taxon>
        <taxon>Astathelohaniidae</taxon>
        <taxon>Astathelohania</taxon>
    </lineage>
</organism>